<dbReference type="Gene3D" id="3.40.50.150">
    <property type="entry name" value="Vaccinia Virus protein VP39"/>
    <property type="match status" value="1"/>
</dbReference>
<dbReference type="Proteomes" id="UP000179283">
    <property type="component" value="Unassembled WGS sequence"/>
</dbReference>
<reference evidence="2 3" key="1">
    <citation type="journal article" date="2016" name="Nat. Commun.">
        <title>Thousands of microbial genomes shed light on interconnected biogeochemical processes in an aquifer system.</title>
        <authorList>
            <person name="Anantharaman K."/>
            <person name="Brown C.T."/>
            <person name="Hug L.A."/>
            <person name="Sharon I."/>
            <person name="Castelle C.J."/>
            <person name="Probst A.J."/>
            <person name="Thomas B.C."/>
            <person name="Singh A."/>
            <person name="Wilkins M.J."/>
            <person name="Karaoz U."/>
            <person name="Brodie E.L."/>
            <person name="Williams K.H."/>
            <person name="Hubbard S.S."/>
            <person name="Banfield J.F."/>
        </authorList>
    </citation>
    <scope>NUCLEOTIDE SEQUENCE [LARGE SCALE GENOMIC DNA]</scope>
</reference>
<dbReference type="EMBL" id="MHWD01000018">
    <property type="protein sequence ID" value="OHB03556.1"/>
    <property type="molecule type" value="Genomic_DNA"/>
</dbReference>
<dbReference type="AlphaFoldDB" id="A0A1G2U215"/>
<dbReference type="SUPFAM" id="SSF53335">
    <property type="entry name" value="S-adenosyl-L-methionine-dependent methyltransferases"/>
    <property type="match status" value="1"/>
</dbReference>
<feature type="domain" description="Methyltransferase FkbM" evidence="1">
    <location>
        <begin position="68"/>
        <end position="234"/>
    </location>
</feature>
<comment type="caution">
    <text evidence="2">The sequence shown here is derived from an EMBL/GenBank/DDBJ whole genome shotgun (WGS) entry which is preliminary data.</text>
</comment>
<accession>A0A1G2U215</accession>
<name>A0A1G2U215_9BACT</name>
<evidence type="ECO:0000313" key="3">
    <source>
        <dbReference type="Proteomes" id="UP000179283"/>
    </source>
</evidence>
<protein>
    <recommendedName>
        <fullName evidence="1">Methyltransferase FkbM domain-containing protein</fullName>
    </recommendedName>
</protein>
<dbReference type="InterPro" id="IPR006342">
    <property type="entry name" value="FkbM_mtfrase"/>
</dbReference>
<sequence length="250" mass="28383">MAYNELQMPISSRDNLLEISAFLKRGFNFIKARYAPRGARISFSGSGEDLIMYDFLANKGIDNFSYIDIGAHHPFFGNNTYLFYRKGGRGVLVEPNSIQYREILRVRGRDKCLNVGVGRENGESAFYTFSRNTRNTFSQSEAHAWEAKSGEKAKVEKRKIFSLDYIIENFCVNIPHIISIDTEGYEVEVLSGFSWKKRPLLFCIEVIASSGSIFDSENVDNPVYKIMEDQGYKLIAKTPVNAIFADSRAS</sequence>
<organism evidence="2 3">
    <name type="scientific">Candidatus Zambryskibacteria bacterium RIFCSPLOWO2_01_FULL_43_17</name>
    <dbReference type="NCBI Taxonomy" id="1802760"/>
    <lineage>
        <taxon>Bacteria</taxon>
        <taxon>Candidatus Zambryskiibacteriota</taxon>
    </lineage>
</organism>
<dbReference type="NCBIfam" id="TIGR01444">
    <property type="entry name" value="fkbM_fam"/>
    <property type="match status" value="1"/>
</dbReference>
<dbReference type="Pfam" id="PF05050">
    <property type="entry name" value="Methyltransf_21"/>
    <property type="match status" value="1"/>
</dbReference>
<dbReference type="InterPro" id="IPR029063">
    <property type="entry name" value="SAM-dependent_MTases_sf"/>
</dbReference>
<proteinExistence type="predicted"/>
<gene>
    <name evidence="2" type="ORF">A2920_02745</name>
</gene>
<evidence type="ECO:0000313" key="2">
    <source>
        <dbReference type="EMBL" id="OHB03556.1"/>
    </source>
</evidence>
<evidence type="ECO:0000259" key="1">
    <source>
        <dbReference type="Pfam" id="PF05050"/>
    </source>
</evidence>